<evidence type="ECO:0000313" key="3">
    <source>
        <dbReference type="EMBL" id="GFY22131.1"/>
    </source>
</evidence>
<evidence type="ECO:0000313" key="4">
    <source>
        <dbReference type="Proteomes" id="UP000887159"/>
    </source>
</evidence>
<dbReference type="Proteomes" id="UP000887159">
    <property type="component" value="Unassembled WGS sequence"/>
</dbReference>
<reference evidence="3" key="1">
    <citation type="submission" date="2020-08" db="EMBL/GenBank/DDBJ databases">
        <title>Multicomponent nature underlies the extraordinary mechanical properties of spider dragline silk.</title>
        <authorList>
            <person name="Kono N."/>
            <person name="Nakamura H."/>
            <person name="Mori M."/>
            <person name="Yoshida Y."/>
            <person name="Ohtoshi R."/>
            <person name="Malay A.D."/>
            <person name="Moran D.A.P."/>
            <person name="Tomita M."/>
            <person name="Numata K."/>
            <person name="Arakawa K."/>
        </authorList>
    </citation>
    <scope>NUCLEOTIDE SEQUENCE</scope>
</reference>
<dbReference type="InterPro" id="IPR049163">
    <property type="entry name" value="Pif1-like_2B_dom"/>
</dbReference>
<evidence type="ECO:0000259" key="2">
    <source>
        <dbReference type="Pfam" id="PF21530"/>
    </source>
</evidence>
<dbReference type="EMBL" id="BMAU01021359">
    <property type="protein sequence ID" value="GFY22131.1"/>
    <property type="molecule type" value="Genomic_DNA"/>
</dbReference>
<feature type="domain" description="DNA helicase Pif1-like 2B" evidence="2">
    <location>
        <begin position="84"/>
        <end position="126"/>
    </location>
</feature>
<dbReference type="GO" id="GO:0004386">
    <property type="term" value="F:helicase activity"/>
    <property type="evidence" value="ECO:0007669"/>
    <property type="project" value="UniProtKB-KW"/>
</dbReference>
<comment type="caution">
    <text evidence="3">The sequence shown here is derived from an EMBL/GenBank/DDBJ whole genome shotgun (WGS) entry which is preliminary data.</text>
</comment>
<keyword evidence="3" id="KW-0378">Hydrolase</keyword>
<keyword evidence="4" id="KW-1185">Reference proteome</keyword>
<organism evidence="3 4">
    <name type="scientific">Trichonephila clavipes</name>
    <name type="common">Golden silk orbweaver</name>
    <name type="synonym">Nephila clavipes</name>
    <dbReference type="NCBI Taxonomy" id="2585209"/>
    <lineage>
        <taxon>Eukaryota</taxon>
        <taxon>Metazoa</taxon>
        <taxon>Ecdysozoa</taxon>
        <taxon>Arthropoda</taxon>
        <taxon>Chelicerata</taxon>
        <taxon>Arachnida</taxon>
        <taxon>Araneae</taxon>
        <taxon>Araneomorphae</taxon>
        <taxon>Entelegynae</taxon>
        <taxon>Araneoidea</taxon>
        <taxon>Nephilidae</taxon>
        <taxon>Trichonephila</taxon>
    </lineage>
</organism>
<proteinExistence type="predicted"/>
<dbReference type="AlphaFoldDB" id="A0A8X6VTG3"/>
<keyword evidence="3" id="KW-0067">ATP-binding</keyword>
<sequence length="141" mass="15913">MPPSKTELEGVGAPKESGHRVHLGSGNENLDSDFRNFPNLAGYCRNEVEWLCDRVPQLLPDDPLLFKTIDTIVDENKTVNFPTEFLNSLDITRMPPHNLRLKIGSLVIFLRNLNPPRLCNDTCLFIKRTTGKLLEAITLTV</sequence>
<accession>A0A8X6VTG3</accession>
<evidence type="ECO:0000256" key="1">
    <source>
        <dbReference type="SAM" id="MobiDB-lite"/>
    </source>
</evidence>
<gene>
    <name evidence="3" type="primary">g.10699</name>
    <name evidence="3" type="ORF">TNCV_3297741</name>
</gene>
<dbReference type="PANTHER" id="PTHR10492:SF57">
    <property type="entry name" value="ATP-DEPENDENT DNA HELICASE"/>
    <property type="match status" value="1"/>
</dbReference>
<protein>
    <submittedName>
        <fullName evidence="3">ATP-dependent DNA helicase</fullName>
    </submittedName>
</protein>
<name>A0A8X6VTG3_TRICX</name>
<dbReference type="PANTHER" id="PTHR10492">
    <property type="match status" value="1"/>
</dbReference>
<keyword evidence="3" id="KW-0547">Nucleotide-binding</keyword>
<feature type="region of interest" description="Disordered" evidence="1">
    <location>
        <begin position="1"/>
        <end position="27"/>
    </location>
</feature>
<dbReference type="Pfam" id="PF21530">
    <property type="entry name" value="Pif1_2B_dom"/>
    <property type="match status" value="1"/>
</dbReference>
<keyword evidence="3" id="KW-0347">Helicase</keyword>